<feature type="compositionally biased region" description="Low complexity" evidence="6">
    <location>
        <begin position="306"/>
        <end position="318"/>
    </location>
</feature>
<dbReference type="PROSITE" id="PS50811">
    <property type="entry name" value="WRKY"/>
    <property type="match status" value="1"/>
</dbReference>
<comment type="subcellular location">
    <subcellularLocation>
        <location evidence="1">Nucleus</location>
    </subcellularLocation>
</comment>
<comment type="caution">
    <text evidence="8">The sequence shown here is derived from an EMBL/GenBank/DDBJ whole genome shotgun (WGS) entry which is preliminary data.</text>
</comment>
<dbReference type="FunFam" id="2.20.25.80:FF:000003">
    <property type="entry name" value="WRKY transcription factor 57"/>
    <property type="match status" value="1"/>
</dbReference>
<evidence type="ECO:0000256" key="3">
    <source>
        <dbReference type="ARBA" id="ARBA00023125"/>
    </source>
</evidence>
<dbReference type="InterPro" id="IPR036576">
    <property type="entry name" value="WRKY_dom_sf"/>
</dbReference>
<evidence type="ECO:0000256" key="4">
    <source>
        <dbReference type="ARBA" id="ARBA00023163"/>
    </source>
</evidence>
<keyword evidence="5" id="KW-0539">Nucleus</keyword>
<proteinExistence type="predicted"/>
<keyword evidence="2" id="KW-0805">Transcription regulation</keyword>
<accession>A0AAW2Y7Z1</accession>
<dbReference type="Gene3D" id="2.20.25.80">
    <property type="entry name" value="WRKY domain"/>
    <property type="match status" value="1"/>
</dbReference>
<gene>
    <name evidence="8" type="ORF">Slati_0066700</name>
</gene>
<dbReference type="PANTHER" id="PTHR34959">
    <property type="entry name" value="PROTEIN LAZY 1"/>
    <property type="match status" value="1"/>
</dbReference>
<evidence type="ECO:0000256" key="6">
    <source>
        <dbReference type="SAM" id="MobiDB-lite"/>
    </source>
</evidence>
<reference evidence="8" key="2">
    <citation type="journal article" date="2024" name="Plant">
        <title>Genomic evolution and insights into agronomic trait innovations of Sesamum species.</title>
        <authorList>
            <person name="Miao H."/>
            <person name="Wang L."/>
            <person name="Qu L."/>
            <person name="Liu H."/>
            <person name="Sun Y."/>
            <person name="Le M."/>
            <person name="Wang Q."/>
            <person name="Wei S."/>
            <person name="Zheng Y."/>
            <person name="Lin W."/>
            <person name="Duan Y."/>
            <person name="Cao H."/>
            <person name="Xiong S."/>
            <person name="Wang X."/>
            <person name="Wei L."/>
            <person name="Li C."/>
            <person name="Ma Q."/>
            <person name="Ju M."/>
            <person name="Zhao R."/>
            <person name="Li G."/>
            <person name="Mu C."/>
            <person name="Tian Q."/>
            <person name="Mei H."/>
            <person name="Zhang T."/>
            <person name="Gao T."/>
            <person name="Zhang H."/>
        </authorList>
    </citation>
    <scope>NUCLEOTIDE SEQUENCE</scope>
    <source>
        <strain evidence="8">KEN1</strain>
    </source>
</reference>
<dbReference type="GO" id="GO:0003700">
    <property type="term" value="F:DNA-binding transcription factor activity"/>
    <property type="evidence" value="ECO:0007669"/>
    <property type="project" value="InterPro"/>
</dbReference>
<dbReference type="PANTHER" id="PTHR34959:SF3">
    <property type="entry name" value="PROTEIN LAZY 1"/>
    <property type="match status" value="1"/>
</dbReference>
<evidence type="ECO:0000259" key="7">
    <source>
        <dbReference type="PROSITE" id="PS50811"/>
    </source>
</evidence>
<dbReference type="Pfam" id="PF03106">
    <property type="entry name" value="WRKY"/>
    <property type="match status" value="1"/>
</dbReference>
<keyword evidence="3" id="KW-0238">DNA-binding</keyword>
<dbReference type="GO" id="GO:2000012">
    <property type="term" value="P:regulation of auxin polar transport"/>
    <property type="evidence" value="ECO:0007669"/>
    <property type="project" value="InterPro"/>
</dbReference>
<dbReference type="GO" id="GO:0009630">
    <property type="term" value="P:gravitropism"/>
    <property type="evidence" value="ECO:0007669"/>
    <property type="project" value="InterPro"/>
</dbReference>
<protein>
    <submittedName>
        <fullName evidence="8">WRKY transcription factor 75</fullName>
    </submittedName>
</protein>
<dbReference type="GO" id="GO:0043565">
    <property type="term" value="F:sequence-specific DNA binding"/>
    <property type="evidence" value="ECO:0007669"/>
    <property type="project" value="InterPro"/>
</dbReference>
<organism evidence="8">
    <name type="scientific">Sesamum latifolium</name>
    <dbReference type="NCBI Taxonomy" id="2727402"/>
    <lineage>
        <taxon>Eukaryota</taxon>
        <taxon>Viridiplantae</taxon>
        <taxon>Streptophyta</taxon>
        <taxon>Embryophyta</taxon>
        <taxon>Tracheophyta</taxon>
        <taxon>Spermatophyta</taxon>
        <taxon>Magnoliopsida</taxon>
        <taxon>eudicotyledons</taxon>
        <taxon>Gunneridae</taxon>
        <taxon>Pentapetalae</taxon>
        <taxon>asterids</taxon>
        <taxon>lamiids</taxon>
        <taxon>Lamiales</taxon>
        <taxon>Pedaliaceae</taxon>
        <taxon>Sesamum</taxon>
    </lineage>
</organism>
<evidence type="ECO:0000256" key="2">
    <source>
        <dbReference type="ARBA" id="ARBA00023015"/>
    </source>
</evidence>
<keyword evidence="4" id="KW-0804">Transcription</keyword>
<evidence type="ECO:0000256" key="1">
    <source>
        <dbReference type="ARBA" id="ARBA00004123"/>
    </source>
</evidence>
<dbReference type="SMART" id="SM00774">
    <property type="entry name" value="WRKY"/>
    <property type="match status" value="1"/>
</dbReference>
<sequence length="578" mass="65328">MQLLTGWMHRKLKHNTTDPIKNPTLGNLSTCVSVQTLSDEQNYYVEPAKTLSHPHIKRKRCSNIYEASKVEGLCQEESFEPFEFLSIGTFGMELLNTDPPTPTLPMPIENLSDGQIEITENDLNLINYELEKFLEAEETEVENDISGRSSQASIITLSYSKPIEGAAGSEGQVHMVACPLQSYLFAASVEVANYTDKEITYKKERTSLEELFKRNNIVHDDPPMKKSCEGPEHKARTRNHVAHLMKKVVKKFRSSSTDDTSTASGTKAIKENLSKTLVKMFHKKVYPEEMSEKQYIKLAKAKKKNNGSNKSGNESAGSKKSKKKNTTLLCWNGICRGASPENGGHWIKTDSDCNHVYAAAAAAAAAAFCRFHQFEIETIHTSARLRQTMLFHPHFSKFKIVLSWTPAAFLHPNMMSKSFYNNENTDGFTELKSTDTHFPVAEATGVYDHNGKSSEEGLVAVEGHEMKSSVGVGSGKRKGEKKIRKPRFAFHTRSQVDILDDGYRWRKYGQKAVKNNKFPRSYYRCTHQGCYVKKQVQRLSRDEGIIVTTYEGMHVHPVEKPTDNFEQILSQMQIYPPF</sequence>
<dbReference type="InterPro" id="IPR003657">
    <property type="entry name" value="WRKY_dom"/>
</dbReference>
<dbReference type="SUPFAM" id="SSF118290">
    <property type="entry name" value="WRKY DNA-binding domain"/>
    <property type="match status" value="1"/>
</dbReference>
<feature type="region of interest" description="Disordered" evidence="6">
    <location>
        <begin position="300"/>
        <end position="320"/>
    </location>
</feature>
<dbReference type="EMBL" id="JACGWN010000001">
    <property type="protein sequence ID" value="KAL0461791.1"/>
    <property type="molecule type" value="Genomic_DNA"/>
</dbReference>
<dbReference type="GO" id="GO:0005634">
    <property type="term" value="C:nucleus"/>
    <property type="evidence" value="ECO:0007669"/>
    <property type="project" value="UniProtKB-SubCell"/>
</dbReference>
<name>A0AAW2Y7Z1_9LAMI</name>
<feature type="domain" description="WRKY" evidence="7">
    <location>
        <begin position="494"/>
        <end position="559"/>
    </location>
</feature>
<evidence type="ECO:0000313" key="8">
    <source>
        <dbReference type="EMBL" id="KAL0461791.1"/>
    </source>
</evidence>
<dbReference type="AlphaFoldDB" id="A0AAW2Y7Z1"/>
<evidence type="ECO:0000256" key="5">
    <source>
        <dbReference type="ARBA" id="ARBA00023242"/>
    </source>
</evidence>
<reference evidence="8" key="1">
    <citation type="submission" date="2020-06" db="EMBL/GenBank/DDBJ databases">
        <authorList>
            <person name="Li T."/>
            <person name="Hu X."/>
            <person name="Zhang T."/>
            <person name="Song X."/>
            <person name="Zhang H."/>
            <person name="Dai N."/>
            <person name="Sheng W."/>
            <person name="Hou X."/>
            <person name="Wei L."/>
        </authorList>
    </citation>
    <scope>NUCLEOTIDE SEQUENCE</scope>
    <source>
        <strain evidence="8">KEN1</strain>
        <tissue evidence="8">Leaf</tissue>
    </source>
</reference>
<dbReference type="InterPro" id="IPR038928">
    <property type="entry name" value="LAZY1"/>
</dbReference>